<dbReference type="KEGG" id="palh:B1H58_02350"/>
<feature type="transmembrane region" description="Helical" evidence="7">
    <location>
        <begin position="200"/>
        <end position="220"/>
    </location>
</feature>
<dbReference type="Gene3D" id="1.10.287.950">
    <property type="entry name" value="Methyl-accepting chemotaxis protein"/>
    <property type="match status" value="1"/>
</dbReference>
<comment type="subcellular location">
    <subcellularLocation>
        <location evidence="1">Membrane</location>
    </subcellularLocation>
</comment>
<dbReference type="PANTHER" id="PTHR43531:SF14">
    <property type="entry name" value="METHYL-ACCEPTING CHEMOTAXIS PROTEIN I-RELATED"/>
    <property type="match status" value="1"/>
</dbReference>
<dbReference type="InterPro" id="IPR004090">
    <property type="entry name" value="Chemotax_Me-accpt_rcpt"/>
</dbReference>
<keyword evidence="2" id="KW-0488">Methylation</keyword>
<evidence type="ECO:0000313" key="10">
    <source>
        <dbReference type="EMBL" id="ARJ40949.1"/>
    </source>
</evidence>
<dbReference type="PANTHER" id="PTHR43531">
    <property type="entry name" value="PROTEIN ICFG"/>
    <property type="match status" value="1"/>
</dbReference>
<keyword evidence="7" id="KW-1133">Transmembrane helix</keyword>
<dbReference type="EMBL" id="CP019706">
    <property type="protein sequence ID" value="ARJ40949.1"/>
    <property type="molecule type" value="Genomic_DNA"/>
</dbReference>
<dbReference type="FunFam" id="1.10.287.950:FF:000001">
    <property type="entry name" value="Methyl-accepting chemotaxis sensory transducer"/>
    <property type="match status" value="1"/>
</dbReference>
<dbReference type="OrthoDB" id="6052907at2"/>
<dbReference type="GO" id="GO:0005886">
    <property type="term" value="C:plasma membrane"/>
    <property type="evidence" value="ECO:0007669"/>
    <property type="project" value="TreeGrafter"/>
</dbReference>
<dbReference type="RefSeq" id="WP_085067798.1">
    <property type="nucleotide sequence ID" value="NZ_CP019706.1"/>
</dbReference>
<proteinExistence type="inferred from homology"/>
<protein>
    <submittedName>
        <fullName evidence="10">Methyl-accepting chemotaxis protein</fullName>
    </submittedName>
</protein>
<dbReference type="GO" id="GO:0007165">
    <property type="term" value="P:signal transduction"/>
    <property type="evidence" value="ECO:0007669"/>
    <property type="project" value="UniProtKB-KW"/>
</dbReference>
<dbReference type="GO" id="GO:0004888">
    <property type="term" value="F:transmembrane signaling receptor activity"/>
    <property type="evidence" value="ECO:0007669"/>
    <property type="project" value="InterPro"/>
</dbReference>
<dbReference type="PROSITE" id="PS50111">
    <property type="entry name" value="CHEMOTAXIS_TRANSDUC_2"/>
    <property type="match status" value="1"/>
</dbReference>
<dbReference type="SMART" id="SM00283">
    <property type="entry name" value="MA"/>
    <property type="match status" value="1"/>
</dbReference>
<keyword evidence="7" id="KW-0472">Membrane</keyword>
<evidence type="ECO:0000256" key="2">
    <source>
        <dbReference type="ARBA" id="ARBA00022481"/>
    </source>
</evidence>
<keyword evidence="11" id="KW-1185">Reference proteome</keyword>
<dbReference type="Proteomes" id="UP000192900">
    <property type="component" value="Chromosome"/>
</dbReference>
<name>A0A1W6B1I6_9GAMM</name>
<evidence type="ECO:0000256" key="3">
    <source>
        <dbReference type="ARBA" id="ARBA00022500"/>
    </source>
</evidence>
<dbReference type="STRING" id="1891675.B1H58_02350"/>
<feature type="domain" description="Methyl-accepting transducer" evidence="8">
    <location>
        <begin position="278"/>
        <end position="507"/>
    </location>
</feature>
<evidence type="ECO:0000256" key="7">
    <source>
        <dbReference type="SAM" id="Phobius"/>
    </source>
</evidence>
<reference evidence="10 11" key="1">
    <citation type="submission" date="2017-02" db="EMBL/GenBank/DDBJ databases">
        <title>Complete genome sequence of the drought resistance-promoting endophyte Pantoea alhagi LTYR-11Z.</title>
        <authorList>
            <person name="Zhang L."/>
        </authorList>
    </citation>
    <scope>NUCLEOTIDE SEQUENCE [LARGE SCALE GENOMIC DNA]</scope>
    <source>
        <strain evidence="10 11">LTYR-11Z</strain>
    </source>
</reference>
<evidence type="ECO:0000256" key="1">
    <source>
        <dbReference type="ARBA" id="ARBA00004370"/>
    </source>
</evidence>
<keyword evidence="7" id="KW-0812">Transmembrane</keyword>
<dbReference type="AlphaFoldDB" id="A0A1W6B1I6"/>
<keyword evidence="4 6" id="KW-0807">Transducer</keyword>
<evidence type="ECO:0000259" key="9">
    <source>
        <dbReference type="PROSITE" id="PS50885"/>
    </source>
</evidence>
<dbReference type="CDD" id="cd11386">
    <property type="entry name" value="MCP_signal"/>
    <property type="match status" value="1"/>
</dbReference>
<evidence type="ECO:0000256" key="5">
    <source>
        <dbReference type="ARBA" id="ARBA00029447"/>
    </source>
</evidence>
<organism evidence="10 11">
    <name type="scientific">Pantoea alhagi</name>
    <dbReference type="NCBI Taxonomy" id="1891675"/>
    <lineage>
        <taxon>Bacteria</taxon>
        <taxon>Pseudomonadati</taxon>
        <taxon>Pseudomonadota</taxon>
        <taxon>Gammaproteobacteria</taxon>
        <taxon>Enterobacterales</taxon>
        <taxon>Erwiniaceae</taxon>
        <taxon>Pantoea</taxon>
    </lineage>
</organism>
<dbReference type="CDD" id="cd06225">
    <property type="entry name" value="HAMP"/>
    <property type="match status" value="1"/>
</dbReference>
<dbReference type="Pfam" id="PF00015">
    <property type="entry name" value="MCPsignal"/>
    <property type="match status" value="1"/>
</dbReference>
<evidence type="ECO:0000256" key="4">
    <source>
        <dbReference type="ARBA" id="ARBA00023224"/>
    </source>
</evidence>
<dbReference type="Gene3D" id="6.10.340.10">
    <property type="match status" value="1"/>
</dbReference>
<evidence type="ECO:0000313" key="11">
    <source>
        <dbReference type="Proteomes" id="UP000192900"/>
    </source>
</evidence>
<keyword evidence="3" id="KW-0145">Chemotaxis</keyword>
<accession>A0A1W6B1I6</accession>
<evidence type="ECO:0000256" key="6">
    <source>
        <dbReference type="PROSITE-ProRule" id="PRU00284"/>
    </source>
</evidence>
<dbReference type="InterPro" id="IPR051310">
    <property type="entry name" value="MCP_chemotaxis"/>
</dbReference>
<feature type="domain" description="HAMP" evidence="9">
    <location>
        <begin position="221"/>
        <end position="273"/>
    </location>
</feature>
<dbReference type="GO" id="GO:0006935">
    <property type="term" value="P:chemotaxis"/>
    <property type="evidence" value="ECO:0007669"/>
    <property type="project" value="UniProtKB-KW"/>
</dbReference>
<dbReference type="SUPFAM" id="SSF58104">
    <property type="entry name" value="Methyl-accepting chemotaxis protein (MCP) signaling domain"/>
    <property type="match status" value="1"/>
</dbReference>
<dbReference type="InterPro" id="IPR004089">
    <property type="entry name" value="MCPsignal_dom"/>
</dbReference>
<sequence length="529" mass="57337">MKLNQFKIGQRLGFLATLLLLATLFCGLRGISVNAGGLEKINEIMASEMRVAESIDTARNAQVQFKLQVQEWKNILLRGTQGEETFNKYRAAFLKQSEQTQGLLQKLLTLQREIGMDPQVVQKTLQLHASLQQQYIDALQQYDISDASSAQRVDHLVSGIDREPTKMIDEVVTRTLAHAQLLNQQMSERSLTQYQQTRNLLWLTMIAVLLAGSLITWWLVRSITHPLKAAVSVARTVASGDLQTVITPQGRDETAELMTALREMNDNLASIVAGVRNGTETIATASIQIATGSRELSSRNESQASALEQTAASMEELTSVVKNNARNAGHASAIASDTSKMAGQGGEMVDKVVETMGEIHQFSRQINDIISVIDGIAFQTNILALNAAVEAARAGVEGRGFAVVAAEVRALAQRSASAAQDIRRLIDRSVSCVAEGNELVKSAGETMAEIITGVKRVSELMESVSAASEEQSTGIDQVNLAVTQMDTATQQNASLSQESTAAAQSLQHQAEKLLESVGVFKLRSSQTES</sequence>
<dbReference type="PROSITE" id="PS50885">
    <property type="entry name" value="HAMP"/>
    <property type="match status" value="1"/>
</dbReference>
<dbReference type="SMART" id="SM00304">
    <property type="entry name" value="HAMP"/>
    <property type="match status" value="1"/>
</dbReference>
<dbReference type="InterPro" id="IPR003660">
    <property type="entry name" value="HAMP_dom"/>
</dbReference>
<comment type="similarity">
    <text evidence="5">Belongs to the methyl-accepting chemotaxis (MCP) protein family.</text>
</comment>
<evidence type="ECO:0000259" key="8">
    <source>
        <dbReference type="PROSITE" id="PS50111"/>
    </source>
</evidence>
<dbReference type="Pfam" id="PF00672">
    <property type="entry name" value="HAMP"/>
    <property type="match status" value="1"/>
</dbReference>
<dbReference type="PRINTS" id="PR00260">
    <property type="entry name" value="CHEMTRNSDUCR"/>
</dbReference>
<gene>
    <name evidence="10" type="ORF">B1H58_02350</name>
</gene>